<dbReference type="InterPro" id="IPR041442">
    <property type="entry name" value="PIH1D1/2/3_CS-like"/>
</dbReference>
<evidence type="ECO:0000256" key="2">
    <source>
        <dbReference type="SAM" id="MobiDB-lite"/>
    </source>
</evidence>
<dbReference type="Proteomes" id="UP001549920">
    <property type="component" value="Unassembled WGS sequence"/>
</dbReference>
<name>A0ABD0TIU5_LOXSC</name>
<comment type="similarity">
    <text evidence="1">Belongs to the PIH1 family.</text>
</comment>
<dbReference type="EMBL" id="JBEDNZ010000004">
    <property type="protein sequence ID" value="KAL0849251.1"/>
    <property type="molecule type" value="Genomic_DNA"/>
</dbReference>
<sequence>MEDFSPATMEKLAELLRPPEPEVIQGDDLNSTGYEITSNRGAIPSSTDNAKNTPKSIEEFEEQQEKEAEALSFVGGGIGDRKTPEYTMNYQQSVTAEDVFLQIGPKTPSSASCENLMVRIKMPGDKKENVDLSVDTTSVTVNSSQYHLKLPLPHEINPDTSKASWDATEETLVLTLKLDREFDFVNF</sequence>
<feature type="region of interest" description="Disordered" evidence="2">
    <location>
        <begin position="14"/>
        <end position="59"/>
    </location>
</feature>
<organism evidence="4 7">
    <name type="scientific">Loxostege sticticalis</name>
    <name type="common">Beet webworm moth</name>
    <dbReference type="NCBI Taxonomy" id="481309"/>
    <lineage>
        <taxon>Eukaryota</taxon>
        <taxon>Metazoa</taxon>
        <taxon>Ecdysozoa</taxon>
        <taxon>Arthropoda</taxon>
        <taxon>Hexapoda</taxon>
        <taxon>Insecta</taxon>
        <taxon>Pterygota</taxon>
        <taxon>Neoptera</taxon>
        <taxon>Endopterygota</taxon>
        <taxon>Lepidoptera</taxon>
        <taxon>Glossata</taxon>
        <taxon>Ditrysia</taxon>
        <taxon>Pyraloidea</taxon>
        <taxon>Crambidae</taxon>
        <taxon>Pyraustinae</taxon>
        <taxon>Loxostege</taxon>
    </lineage>
</organism>
<dbReference type="AlphaFoldDB" id="A0ABD0TIU5"/>
<evidence type="ECO:0000259" key="3">
    <source>
        <dbReference type="PROSITE" id="PS51203"/>
    </source>
</evidence>
<evidence type="ECO:0000313" key="5">
    <source>
        <dbReference type="EMBL" id="KAL0894818.1"/>
    </source>
</evidence>
<dbReference type="InterPro" id="IPR008978">
    <property type="entry name" value="HSP20-like_chaperone"/>
</dbReference>
<dbReference type="PANTHER" id="PTHR21083:SF0">
    <property type="entry name" value="DYNEIN AXONEMAL ASSEMBLY FACTOR 6"/>
    <property type="match status" value="1"/>
</dbReference>
<reference evidence="6 7" key="1">
    <citation type="submission" date="2024-06" db="EMBL/GenBank/DDBJ databases">
        <title>A chromosome-level genome assembly of beet webworm, Loxostege sticticalis.</title>
        <authorList>
            <person name="Zhang Y."/>
        </authorList>
    </citation>
    <scope>NUCLEOTIDE SEQUENCE [LARGE SCALE GENOMIC DNA]</scope>
    <source>
        <strain evidence="5">AQ026</strain>
        <strain evidence="4">AQ028</strain>
        <tissue evidence="4">Male pupae</tissue>
        <tissue evidence="5">Whole body</tissue>
    </source>
</reference>
<dbReference type="Pfam" id="PF18201">
    <property type="entry name" value="PIH1_CS"/>
    <property type="match status" value="1"/>
</dbReference>
<evidence type="ECO:0000313" key="6">
    <source>
        <dbReference type="Proteomes" id="UP001549920"/>
    </source>
</evidence>
<protein>
    <recommendedName>
        <fullName evidence="3">CS domain-containing protein</fullName>
    </recommendedName>
</protein>
<dbReference type="Proteomes" id="UP001549921">
    <property type="component" value="Unassembled WGS sequence"/>
</dbReference>
<dbReference type="InterPro" id="IPR026697">
    <property type="entry name" value="DNAAF6"/>
</dbReference>
<dbReference type="EMBL" id="JBEUOH010000004">
    <property type="protein sequence ID" value="KAL0894818.1"/>
    <property type="molecule type" value="Genomic_DNA"/>
</dbReference>
<dbReference type="SUPFAM" id="SSF49764">
    <property type="entry name" value="HSP20-like chaperones"/>
    <property type="match status" value="1"/>
</dbReference>
<dbReference type="Gene3D" id="2.60.40.790">
    <property type="match status" value="1"/>
</dbReference>
<evidence type="ECO:0000256" key="1">
    <source>
        <dbReference type="ARBA" id="ARBA00008511"/>
    </source>
</evidence>
<evidence type="ECO:0000313" key="7">
    <source>
        <dbReference type="Proteomes" id="UP001549921"/>
    </source>
</evidence>
<dbReference type="CDD" id="cd00298">
    <property type="entry name" value="ACD_sHsps_p23-like"/>
    <property type="match status" value="1"/>
</dbReference>
<feature type="compositionally biased region" description="Polar residues" evidence="2">
    <location>
        <begin position="28"/>
        <end position="55"/>
    </location>
</feature>
<dbReference type="PROSITE" id="PS51203">
    <property type="entry name" value="CS"/>
    <property type="match status" value="1"/>
</dbReference>
<comment type="caution">
    <text evidence="4">The sequence shown here is derived from an EMBL/GenBank/DDBJ whole genome shotgun (WGS) entry which is preliminary data.</text>
</comment>
<dbReference type="InterPro" id="IPR007052">
    <property type="entry name" value="CS_dom"/>
</dbReference>
<feature type="domain" description="CS" evidence="3">
    <location>
        <begin position="102"/>
        <end position="186"/>
    </location>
</feature>
<gene>
    <name evidence="5" type="ORF">ABMA27_013342</name>
    <name evidence="4" type="ORF">ABMA28_013583</name>
</gene>
<dbReference type="PANTHER" id="PTHR21083">
    <property type="entry name" value="TWISTER"/>
    <property type="match status" value="1"/>
</dbReference>
<keyword evidence="6" id="KW-1185">Reference proteome</keyword>
<evidence type="ECO:0000313" key="4">
    <source>
        <dbReference type="EMBL" id="KAL0849251.1"/>
    </source>
</evidence>
<proteinExistence type="inferred from homology"/>
<accession>A0ABD0TIU5</accession>